<dbReference type="EMBL" id="JAEVHM010000006">
    <property type="protein sequence ID" value="MBM0230905.1"/>
    <property type="molecule type" value="Genomic_DNA"/>
</dbReference>
<sequence>MRIRAGLCVAALVAAGLTVGTPASAAPVDGATVVPIQVTGDPATRFNLVLLGDGYTEADLPTFRSHVDRHLNTLWTIEPFKSYRSYFNVYAVEIVSRESGVDCDPGLSAPQRDTVLDMGFWGGCNPASVQRLLTVDVPPRTPTPTWPSAPTRATGS</sequence>
<accession>A0ABS1XNR7</accession>
<proteinExistence type="predicted"/>
<keyword evidence="2" id="KW-0732">Signal</keyword>
<reference evidence="3 4" key="1">
    <citation type="submission" date="2021-01" db="EMBL/GenBank/DDBJ databases">
        <title>Draft genome sequence of Micromonospora sp. strain STR1_7.</title>
        <authorList>
            <person name="Karlyshev A."/>
            <person name="Jawad R."/>
        </authorList>
    </citation>
    <scope>NUCLEOTIDE SEQUENCE [LARGE SCALE GENOMIC DNA]</scope>
    <source>
        <strain evidence="3 4">STR1-7</strain>
    </source>
</reference>
<name>A0ABS1XNR7_9ACTN</name>
<evidence type="ECO:0000313" key="4">
    <source>
        <dbReference type="Proteomes" id="UP000601027"/>
    </source>
</evidence>
<gene>
    <name evidence="3" type="ORF">JNW91_02855</name>
</gene>
<evidence type="ECO:0000256" key="1">
    <source>
        <dbReference type="SAM" id="MobiDB-lite"/>
    </source>
</evidence>
<evidence type="ECO:0000256" key="2">
    <source>
        <dbReference type="SAM" id="SignalP"/>
    </source>
</evidence>
<dbReference type="Proteomes" id="UP000601027">
    <property type="component" value="Unassembled WGS sequence"/>
</dbReference>
<feature type="region of interest" description="Disordered" evidence="1">
    <location>
        <begin position="136"/>
        <end position="156"/>
    </location>
</feature>
<feature type="chain" id="PRO_5046737915" evidence="2">
    <location>
        <begin position="26"/>
        <end position="156"/>
    </location>
</feature>
<evidence type="ECO:0000313" key="3">
    <source>
        <dbReference type="EMBL" id="MBM0230905.1"/>
    </source>
</evidence>
<comment type="caution">
    <text evidence="3">The sequence shown here is derived from an EMBL/GenBank/DDBJ whole genome shotgun (WGS) entry which is preliminary data.</text>
</comment>
<dbReference type="Pfam" id="PF09471">
    <property type="entry name" value="Peptidase_M64"/>
    <property type="match status" value="1"/>
</dbReference>
<protein>
    <submittedName>
        <fullName evidence="3">Uncharacterized protein</fullName>
    </submittedName>
</protein>
<dbReference type="Gene3D" id="3.40.390.10">
    <property type="entry name" value="Collagenase (Catalytic Domain)"/>
    <property type="match status" value="1"/>
</dbReference>
<dbReference type="InterPro" id="IPR019026">
    <property type="entry name" value="Peptidase_M64_IgA"/>
</dbReference>
<organism evidence="3 4">
    <name type="scientific">Micromonospora parastrephiae</name>
    <dbReference type="NCBI Taxonomy" id="2806101"/>
    <lineage>
        <taxon>Bacteria</taxon>
        <taxon>Bacillati</taxon>
        <taxon>Actinomycetota</taxon>
        <taxon>Actinomycetes</taxon>
        <taxon>Micromonosporales</taxon>
        <taxon>Micromonosporaceae</taxon>
        <taxon>Micromonospora</taxon>
    </lineage>
</organism>
<feature type="signal peptide" evidence="2">
    <location>
        <begin position="1"/>
        <end position="25"/>
    </location>
</feature>
<dbReference type="InterPro" id="IPR024079">
    <property type="entry name" value="MetalloPept_cat_dom_sf"/>
</dbReference>
<dbReference type="RefSeq" id="WP_203173390.1">
    <property type="nucleotide sequence ID" value="NZ_JAEVHM010000006.1"/>
</dbReference>
<keyword evidence="4" id="KW-1185">Reference proteome</keyword>